<feature type="region of interest" description="Disordered" evidence="1">
    <location>
        <begin position="712"/>
        <end position="788"/>
    </location>
</feature>
<keyword evidence="2" id="KW-0812">Transmembrane</keyword>
<dbReference type="RefSeq" id="WP_037263622.1">
    <property type="nucleotide sequence ID" value="NZ_QHKI01000081.1"/>
</dbReference>
<feature type="compositionally biased region" description="Basic and acidic residues" evidence="1">
    <location>
        <begin position="712"/>
        <end position="725"/>
    </location>
</feature>
<feature type="transmembrane region" description="Helical" evidence="2">
    <location>
        <begin position="801"/>
        <end position="823"/>
    </location>
</feature>
<accession>A0A428YJ71</accession>
<organism evidence="3 4">
    <name type="scientific">Kibdelosporangium aridum</name>
    <dbReference type="NCBI Taxonomy" id="2030"/>
    <lineage>
        <taxon>Bacteria</taxon>
        <taxon>Bacillati</taxon>
        <taxon>Actinomycetota</taxon>
        <taxon>Actinomycetes</taxon>
        <taxon>Pseudonocardiales</taxon>
        <taxon>Pseudonocardiaceae</taxon>
        <taxon>Kibdelosporangium</taxon>
    </lineage>
</organism>
<dbReference type="Gene3D" id="3.40.190.10">
    <property type="entry name" value="Periplasmic binding protein-like II"/>
    <property type="match status" value="1"/>
</dbReference>
<reference evidence="3 4" key="1">
    <citation type="submission" date="2018-05" db="EMBL/GenBank/DDBJ databases">
        <title>Evolution of GPA BGCs.</title>
        <authorList>
            <person name="Waglechner N."/>
            <person name="Wright G.D."/>
        </authorList>
    </citation>
    <scope>NUCLEOTIDE SEQUENCE [LARGE SCALE GENOMIC DNA]</scope>
    <source>
        <strain evidence="3 4">A82846</strain>
    </source>
</reference>
<dbReference type="Proteomes" id="UP000287547">
    <property type="component" value="Unassembled WGS sequence"/>
</dbReference>
<keyword evidence="2" id="KW-1133">Transmembrane helix</keyword>
<evidence type="ECO:0000256" key="2">
    <source>
        <dbReference type="SAM" id="Phobius"/>
    </source>
</evidence>
<proteinExistence type="predicted"/>
<gene>
    <name evidence="3" type="ORF">DMH04_48395</name>
</gene>
<comment type="caution">
    <text evidence="3">The sequence shown here is derived from an EMBL/GenBank/DDBJ whole genome shotgun (WGS) entry which is preliminary data.</text>
</comment>
<feature type="compositionally biased region" description="Gly residues" evidence="1">
    <location>
        <begin position="746"/>
        <end position="762"/>
    </location>
</feature>
<evidence type="ECO:0000313" key="3">
    <source>
        <dbReference type="EMBL" id="RSM67625.1"/>
    </source>
</evidence>
<sequence>MRTRITWLALTSVIAFLAAGLVILLPVPAAGQTVSSAQTQTKALDARYDKGGTRYTASVTVSQTTDLVHQKVKVSWSGLRPTTAQGTYPVVIMQCWGKAAEVTQQTCWNAGTNVGTQRLGFGFHDVLFNSADPATKAIFGDTPSENSVVPFKARDDGMLYNGWQGSEGWGKDAEGKDKVTKTNPTGFSVATSNAVMPGTYVGRTGANGSGEHDIELLTEFELKHLGCGSTSPCSLVVIPVGDPHCNATRDAQCLSSTSASLRNATTWMWPTNWSRRVAFDLSFRESPEACKLDDRLETGLAGSWYAYQLLNNSWRPKFCNDQNLFKLGYTALSDGDARGLFGTALAGAWQDGSTNALLTSRAMAGEPVKPFVYAPVTVSSVAVSFILDAPDGTKEVTDVKLNARLLAKLFTQSYRTTAAAGAEHPALKNNPKWWGADPEFTALNPSLAGLAALTREGSEYPVFSIGDMDALYALTAYIAADKDAVAWLNGANDGYGMFVNPWYHQYQLPVGLLELRDDWVVTDERSPFKGEKLLGQHANTADNINVGAVAATQAWPTAFINRSCTPDPDPAKPPTCIFKRKDQRQVGGQRAMLAVTSLGDSKVYGLRQAALQTAAGKFVAPDDYSVALALRGTKLDEKTGVLSTDFEKMHPDAYPGMSIVYAGIPTTGLSLATAGNYAKFLDYAAEPGQVRGYAAGQLPDGYVPLSEPLREQTRNAAKAVREQKGEVPPPPASLAEDPAAGLLPPAGGGGAANGAAGGGGTGTNAPAPSASPNASPSGAPTVDKAATSVATRTDSSGFAKWVLPGLLAIAVLAGLIAFGAMVWTQPDHPVRRALRAAADRLRRS</sequence>
<dbReference type="EMBL" id="QHKI01000081">
    <property type="protein sequence ID" value="RSM67625.1"/>
    <property type="molecule type" value="Genomic_DNA"/>
</dbReference>
<dbReference type="SUPFAM" id="SSF53850">
    <property type="entry name" value="Periplasmic binding protein-like II"/>
    <property type="match status" value="1"/>
</dbReference>
<evidence type="ECO:0000313" key="4">
    <source>
        <dbReference type="Proteomes" id="UP000287547"/>
    </source>
</evidence>
<keyword evidence="2" id="KW-0472">Membrane</keyword>
<evidence type="ECO:0000256" key="1">
    <source>
        <dbReference type="SAM" id="MobiDB-lite"/>
    </source>
</evidence>
<protein>
    <submittedName>
        <fullName evidence="3">Uncharacterized protein</fullName>
    </submittedName>
</protein>
<feature type="compositionally biased region" description="Low complexity" evidence="1">
    <location>
        <begin position="763"/>
        <end position="780"/>
    </location>
</feature>
<dbReference type="AlphaFoldDB" id="A0A428YJ71"/>
<dbReference type="OrthoDB" id="5107506at2"/>
<name>A0A428YJ71_KIBAR</name>